<feature type="transmembrane region" description="Helical" evidence="10">
    <location>
        <begin position="435"/>
        <end position="452"/>
    </location>
</feature>
<proteinExistence type="inferred from homology"/>
<dbReference type="InterPro" id="IPR032421">
    <property type="entry name" value="PMT_4TMC"/>
</dbReference>
<dbReference type="Pfam" id="PF16192">
    <property type="entry name" value="PMT_4TMC"/>
    <property type="match status" value="1"/>
</dbReference>
<organism evidence="14 15">
    <name type="scientific">Microlunatus aurantiacus</name>
    <dbReference type="NCBI Taxonomy" id="446786"/>
    <lineage>
        <taxon>Bacteria</taxon>
        <taxon>Bacillati</taxon>
        <taxon>Actinomycetota</taxon>
        <taxon>Actinomycetes</taxon>
        <taxon>Propionibacteriales</taxon>
        <taxon>Propionibacteriaceae</taxon>
        <taxon>Microlunatus</taxon>
    </lineage>
</organism>
<evidence type="ECO:0000256" key="10">
    <source>
        <dbReference type="RuleBase" id="RU367007"/>
    </source>
</evidence>
<evidence type="ECO:0000313" key="14">
    <source>
        <dbReference type="EMBL" id="GAA3710861.1"/>
    </source>
</evidence>
<feature type="transmembrane region" description="Helical" evidence="10">
    <location>
        <begin position="159"/>
        <end position="177"/>
    </location>
</feature>
<evidence type="ECO:0000256" key="2">
    <source>
        <dbReference type="ARBA" id="ARBA00004922"/>
    </source>
</evidence>
<gene>
    <name evidence="14" type="ORF">GCM10022204_31810</name>
</gene>
<evidence type="ECO:0000256" key="3">
    <source>
        <dbReference type="ARBA" id="ARBA00007222"/>
    </source>
</evidence>
<feature type="region of interest" description="Disordered" evidence="11">
    <location>
        <begin position="1"/>
        <end position="23"/>
    </location>
</feature>
<comment type="pathway">
    <text evidence="2 10">Protein modification; protein glycosylation.</text>
</comment>
<sequence>MLAPPDVASPEGADAPPPPQRTTLERLRVPPLTDRLTGWLVTLAVTAIAFALRVVHLGRPNALIFDETYYAKDAYSLLRFGYERSWPDDANTKIIAGNPDVLNNAASFIVHPQVGKWLIAAGEHVFGMTSVGWRVGPLIVGTLLVLVLTRLVRRVSRSTLIGGLAGLLLAFDGLAYVMSRVALLDIFLAFFLVTAVACLAADRDWFRNRLAAHLERHDLTDLGGRFGPALVVRPWRIAAGLSFGLALGSKWNALYVLAAFALLGLAWDVGARRLAGAGTAAYTGILRDGLPAFVSLVLLSAVVYVSTWISWLSTTGGYDRNWGTQHPEAWTTRFLGAPLASLIQYHRDIWGFHTGDYINHATHSYDAKPIGWLLIVRPLSMHYQGDLPAGAGSCSGADTCVSSVLAIGTPALWWGGVIALVAAVILWVGVRDWRFGIPVVGVLSVWLPWFSYDTRPVFYFYAVALIPFTVMAVALCLGRLIGDARAGDRRMLGGVLAGAFVALVAANFAWLHPILSGEPITYARWRARMWFRSWI</sequence>
<protein>
    <recommendedName>
        <fullName evidence="9 10">Polyprenol-phosphate-mannose--protein mannosyltransferase</fullName>
        <ecNumber evidence="10">2.4.1.-</ecNumber>
    </recommendedName>
</protein>
<feature type="transmembrane region" description="Helical" evidence="10">
    <location>
        <begin position="183"/>
        <end position="201"/>
    </location>
</feature>
<reference evidence="15" key="1">
    <citation type="journal article" date="2019" name="Int. J. Syst. Evol. Microbiol.">
        <title>The Global Catalogue of Microorganisms (GCM) 10K type strain sequencing project: providing services to taxonomists for standard genome sequencing and annotation.</title>
        <authorList>
            <consortium name="The Broad Institute Genomics Platform"/>
            <consortium name="The Broad Institute Genome Sequencing Center for Infectious Disease"/>
            <person name="Wu L."/>
            <person name="Ma J."/>
        </authorList>
    </citation>
    <scope>NUCLEOTIDE SEQUENCE [LARGE SCALE GENOMIC DNA]</scope>
    <source>
        <strain evidence="15">JCM 16548</strain>
    </source>
</reference>
<evidence type="ECO:0000256" key="4">
    <source>
        <dbReference type="ARBA" id="ARBA00022676"/>
    </source>
</evidence>
<evidence type="ECO:0000259" key="12">
    <source>
        <dbReference type="Pfam" id="PF02366"/>
    </source>
</evidence>
<feature type="domain" description="Protein O-mannosyl-transferase C-terminal four TM" evidence="13">
    <location>
        <begin position="340"/>
        <end position="534"/>
    </location>
</feature>
<dbReference type="EC" id="2.4.1.-" evidence="10"/>
<dbReference type="Proteomes" id="UP001500051">
    <property type="component" value="Unassembled WGS sequence"/>
</dbReference>
<keyword evidence="4 10" id="KW-0328">Glycosyltransferase</keyword>
<feature type="transmembrane region" description="Helical" evidence="10">
    <location>
        <begin position="458"/>
        <end position="480"/>
    </location>
</feature>
<evidence type="ECO:0000256" key="9">
    <source>
        <dbReference type="ARBA" id="ARBA00093617"/>
    </source>
</evidence>
<evidence type="ECO:0000256" key="7">
    <source>
        <dbReference type="ARBA" id="ARBA00022989"/>
    </source>
</evidence>
<keyword evidence="15" id="KW-1185">Reference proteome</keyword>
<keyword evidence="6 10" id="KW-0812">Transmembrane</keyword>
<keyword evidence="10" id="KW-1003">Cell membrane</keyword>
<comment type="function">
    <text evidence="10">Protein O-mannosyltransferase that catalyzes the transfer of a single mannose residue from a polyprenol phospho-mannosyl lipidic donor to the hydroxyl group of selected serine and threonine residues in acceptor proteins.</text>
</comment>
<evidence type="ECO:0000256" key="8">
    <source>
        <dbReference type="ARBA" id="ARBA00023136"/>
    </source>
</evidence>
<keyword evidence="5 10" id="KW-0808">Transferase</keyword>
<dbReference type="InterPro" id="IPR027005">
    <property type="entry name" value="PMT-like"/>
</dbReference>
<comment type="caution">
    <text evidence="14">The sequence shown here is derived from an EMBL/GenBank/DDBJ whole genome shotgun (WGS) entry which is preliminary data.</text>
</comment>
<feature type="transmembrane region" description="Helical" evidence="10">
    <location>
        <begin position="411"/>
        <end position="428"/>
    </location>
</feature>
<dbReference type="EMBL" id="BAAAYX010000013">
    <property type="protein sequence ID" value="GAA3710861.1"/>
    <property type="molecule type" value="Genomic_DNA"/>
</dbReference>
<dbReference type="PANTHER" id="PTHR10050">
    <property type="entry name" value="DOLICHYL-PHOSPHATE-MANNOSE--PROTEIN MANNOSYLTRANSFERASE"/>
    <property type="match status" value="1"/>
</dbReference>
<evidence type="ECO:0000313" key="15">
    <source>
        <dbReference type="Proteomes" id="UP001500051"/>
    </source>
</evidence>
<keyword evidence="8 10" id="KW-0472">Membrane</keyword>
<dbReference type="InterPro" id="IPR003342">
    <property type="entry name" value="ArnT-like_N"/>
</dbReference>
<comment type="similarity">
    <text evidence="3 10">Belongs to the glycosyltransferase 39 family.</text>
</comment>
<evidence type="ECO:0000256" key="11">
    <source>
        <dbReference type="SAM" id="MobiDB-lite"/>
    </source>
</evidence>
<comment type="subcellular location">
    <subcellularLocation>
        <location evidence="10">Cell membrane</location>
    </subcellularLocation>
    <subcellularLocation>
        <location evidence="1">Endomembrane system</location>
        <topology evidence="1">Multi-pass membrane protein</topology>
    </subcellularLocation>
</comment>
<feature type="transmembrane region" description="Helical" evidence="10">
    <location>
        <begin position="36"/>
        <end position="55"/>
    </location>
</feature>
<name>A0ABP7E183_9ACTN</name>
<dbReference type="Pfam" id="PF02366">
    <property type="entry name" value="PMT"/>
    <property type="match status" value="1"/>
</dbReference>
<evidence type="ECO:0000256" key="5">
    <source>
        <dbReference type="ARBA" id="ARBA00022679"/>
    </source>
</evidence>
<evidence type="ECO:0000256" key="1">
    <source>
        <dbReference type="ARBA" id="ARBA00004127"/>
    </source>
</evidence>
<feature type="transmembrane region" description="Helical" evidence="10">
    <location>
        <begin position="492"/>
        <end position="511"/>
    </location>
</feature>
<evidence type="ECO:0000256" key="6">
    <source>
        <dbReference type="ARBA" id="ARBA00022692"/>
    </source>
</evidence>
<dbReference type="PANTHER" id="PTHR10050:SF46">
    <property type="entry name" value="PROTEIN O-MANNOSYL-TRANSFERASE 2"/>
    <property type="match status" value="1"/>
</dbReference>
<feature type="domain" description="ArnT-like N-terminal" evidence="12">
    <location>
        <begin position="44"/>
        <end position="200"/>
    </location>
</feature>
<feature type="transmembrane region" description="Helical" evidence="10">
    <location>
        <begin position="292"/>
        <end position="311"/>
    </location>
</feature>
<evidence type="ECO:0000259" key="13">
    <source>
        <dbReference type="Pfam" id="PF16192"/>
    </source>
</evidence>
<accession>A0ABP7E183</accession>
<keyword evidence="7 10" id="KW-1133">Transmembrane helix</keyword>
<feature type="transmembrane region" description="Helical" evidence="10">
    <location>
        <begin position="131"/>
        <end position="152"/>
    </location>
</feature>